<protein>
    <submittedName>
        <fullName evidence="2">Uncharacterized protein</fullName>
    </submittedName>
</protein>
<evidence type="ECO:0000313" key="2">
    <source>
        <dbReference type="EMBL" id="MDG0945103.1"/>
    </source>
</evidence>
<keyword evidence="1" id="KW-0472">Membrane</keyword>
<comment type="caution">
    <text evidence="2">The sequence shown here is derived from an EMBL/GenBank/DDBJ whole genome shotgun (WGS) entry which is preliminary data.</text>
</comment>
<dbReference type="RefSeq" id="WP_014297672.1">
    <property type="nucleotide sequence ID" value="NZ_CP047085.1"/>
</dbReference>
<proteinExistence type="predicted"/>
<dbReference type="EMBL" id="JARPRV010000042">
    <property type="protein sequence ID" value="MDG0945103.1"/>
    <property type="molecule type" value="Genomic_DNA"/>
</dbReference>
<sequence length="105" mass="12681">MNRKTRLNYIYNNLLITIYNYNRKTFPISIFNYKDITTLIDNLFFYDSTFLLPSDFPKLPYLFFYHLLNKTLNTNIQYILMLGFLNVHLISQTSFFMSIHLQSLT</sequence>
<feature type="transmembrane region" description="Helical" evidence="1">
    <location>
        <begin position="78"/>
        <end position="99"/>
    </location>
</feature>
<accession>A0ABT6E3T5</accession>
<keyword evidence="1" id="KW-0812">Transmembrane</keyword>
<name>A0ABT6E3T5_9BACI</name>
<dbReference type="Proteomes" id="UP001221338">
    <property type="component" value="Unassembled WGS sequence"/>
</dbReference>
<gene>
    <name evidence="2" type="ORF">P6U22_28685</name>
</gene>
<evidence type="ECO:0000256" key="1">
    <source>
        <dbReference type="SAM" id="Phobius"/>
    </source>
</evidence>
<keyword evidence="3" id="KW-1185">Reference proteome</keyword>
<reference evidence="2 3" key="1">
    <citation type="submission" date="2023-03" db="EMBL/GenBank/DDBJ databases">
        <title>Genetic diversity of Bacillus cereus sensu lato isolates from Slovenia.</title>
        <authorList>
            <person name="Abdelli M."/>
        </authorList>
    </citation>
    <scope>NUCLEOTIDE SEQUENCE [LARGE SCALE GENOMIC DNA]</scope>
    <source>
        <strain evidence="2 3">SIBC61B</strain>
    </source>
</reference>
<organism evidence="2 3">
    <name type="scientific">Bacillus paranthracis</name>
    <dbReference type="NCBI Taxonomy" id="2026186"/>
    <lineage>
        <taxon>Bacteria</taxon>
        <taxon>Bacillati</taxon>
        <taxon>Bacillota</taxon>
        <taxon>Bacilli</taxon>
        <taxon>Bacillales</taxon>
        <taxon>Bacillaceae</taxon>
        <taxon>Bacillus</taxon>
        <taxon>Bacillus cereus group</taxon>
    </lineage>
</organism>
<keyword evidence="1" id="KW-1133">Transmembrane helix</keyword>
<evidence type="ECO:0000313" key="3">
    <source>
        <dbReference type="Proteomes" id="UP001221338"/>
    </source>
</evidence>